<keyword evidence="7" id="KW-1185">Reference proteome</keyword>
<dbReference type="PROSITE" id="PS50001">
    <property type="entry name" value="SH2"/>
    <property type="match status" value="1"/>
</dbReference>
<accession>A0A6J0V8G2</accession>
<dbReference type="GO" id="GO:0007165">
    <property type="term" value="P:signal transduction"/>
    <property type="evidence" value="ECO:0007669"/>
    <property type="project" value="InterPro"/>
</dbReference>
<keyword evidence="1" id="KW-0597">Phosphoprotein</keyword>
<dbReference type="GeneID" id="110088730"/>
<dbReference type="PANTHER" id="PTHR15126">
    <property type="entry name" value="SH3-BINDING"/>
    <property type="match status" value="1"/>
</dbReference>
<gene>
    <name evidence="8" type="primary">SH3BP2</name>
</gene>
<dbReference type="Pfam" id="PF00017">
    <property type="entry name" value="SH2"/>
    <property type="match status" value="1"/>
</dbReference>
<dbReference type="AlphaFoldDB" id="A0A6J0V8G2"/>
<sequence>MNVEWFCLNHDLLPKGCVRNSTFDFSDYISGCAVHTVRDSELGMQILTVTMTSEETSWPVPMKAIGSQNLLTMPGGVTKSGYLHKKGGTQFQLLKWPLRFVIIHKGCIYYFKSSTSASPQGAFSLKGYNRVMRAAEETTSSNVFPFKLVHFSKKHRTWFFSASSEDERKDWMASLRREIDRYHEKKEAGTDLSDSGSDADSFYGSVERPVNIHYSQHSIENSDYDQDEDDEYLQPDNSDSVKCEDPKVFPPSYPPPPIPPMGRASYTETKSRSFSGKCSMGVLLPPSLKKSLPDIRPEFLLSKKREPPFHCQAEHNVRPHSTGQASGQGSLVPPVPPAKNPISVRNSCLGSAEHLPPACVSSTAEVCERLKDLKAFVQAPPPLPSSKPKLSSFTVNTVDLKAPKKQGEPGLLIPEVLFNSQVPSDKPSLPICKPEKPLPPHLGSVPTRRLAPDGQSFRSPSFEKLAVPSKSKFSGEDSDDDYEKVELPNSAFVNTSDSLEVERMFKAESSTGHPKNGLFCIRNSSTKTGKVLVVWDESIEKVRNYRIFQQDSKFHLEASVLFKSLGGLIEYYCNHVLPSHNNLMLRLPYGSGQR</sequence>
<dbReference type="InParanoid" id="A0A6J0V8G2"/>
<evidence type="ECO:0000256" key="1">
    <source>
        <dbReference type="ARBA" id="ARBA00022553"/>
    </source>
</evidence>
<reference evidence="8" key="1">
    <citation type="submission" date="2025-08" db="UniProtKB">
        <authorList>
            <consortium name="RefSeq"/>
        </authorList>
    </citation>
    <scope>IDENTIFICATION</scope>
</reference>
<protein>
    <submittedName>
        <fullName evidence="8">SH3 domain-binding protein 2 isoform X1</fullName>
    </submittedName>
</protein>
<feature type="domain" description="SH2" evidence="5">
    <location>
        <begin position="491"/>
        <end position="589"/>
    </location>
</feature>
<dbReference type="CDD" id="cd10359">
    <property type="entry name" value="SH2_SH3BP2"/>
    <property type="match status" value="1"/>
</dbReference>
<dbReference type="PROSITE" id="PS50003">
    <property type="entry name" value="PH_DOMAIN"/>
    <property type="match status" value="1"/>
</dbReference>
<dbReference type="SMART" id="SM00252">
    <property type="entry name" value="SH2"/>
    <property type="match status" value="1"/>
</dbReference>
<keyword evidence="2 3" id="KW-0727">SH2 domain</keyword>
<dbReference type="Gene3D" id="3.30.505.10">
    <property type="entry name" value="SH2 domain"/>
    <property type="match status" value="1"/>
</dbReference>
<dbReference type="RefSeq" id="XP_020666879.2">
    <property type="nucleotide sequence ID" value="XM_020811220.2"/>
</dbReference>
<dbReference type="Proteomes" id="UP001652642">
    <property type="component" value="Chromosome 5"/>
</dbReference>
<evidence type="ECO:0000259" key="6">
    <source>
        <dbReference type="PROSITE" id="PS50003"/>
    </source>
</evidence>
<dbReference type="GO" id="GO:0017124">
    <property type="term" value="F:SH3 domain binding"/>
    <property type="evidence" value="ECO:0007669"/>
    <property type="project" value="UniProtKB-KW"/>
</dbReference>
<proteinExistence type="predicted"/>
<dbReference type="PANTHER" id="PTHR15126:SF4">
    <property type="entry name" value="SH3 DOMAIN-BINDING PROTEIN 2"/>
    <property type="match status" value="1"/>
</dbReference>
<feature type="domain" description="PH" evidence="6">
    <location>
        <begin position="76"/>
        <end position="180"/>
    </location>
</feature>
<dbReference type="InterPro" id="IPR036860">
    <property type="entry name" value="SH2_dom_sf"/>
</dbReference>
<dbReference type="SUPFAM" id="SSF50729">
    <property type="entry name" value="PH domain-like"/>
    <property type="match status" value="1"/>
</dbReference>
<evidence type="ECO:0000256" key="4">
    <source>
        <dbReference type="SAM" id="MobiDB-lite"/>
    </source>
</evidence>
<organism evidence="7 8">
    <name type="scientific">Pogona vitticeps</name>
    <name type="common">central bearded dragon</name>
    <dbReference type="NCBI Taxonomy" id="103695"/>
    <lineage>
        <taxon>Eukaryota</taxon>
        <taxon>Metazoa</taxon>
        <taxon>Chordata</taxon>
        <taxon>Craniata</taxon>
        <taxon>Vertebrata</taxon>
        <taxon>Euteleostomi</taxon>
        <taxon>Lepidosauria</taxon>
        <taxon>Squamata</taxon>
        <taxon>Bifurcata</taxon>
        <taxon>Unidentata</taxon>
        <taxon>Episquamata</taxon>
        <taxon>Toxicofera</taxon>
        <taxon>Iguania</taxon>
        <taxon>Acrodonta</taxon>
        <taxon>Agamidae</taxon>
        <taxon>Amphibolurinae</taxon>
        <taxon>Pogona</taxon>
    </lineage>
</organism>
<dbReference type="InterPro" id="IPR011993">
    <property type="entry name" value="PH-like_dom_sf"/>
</dbReference>
<dbReference type="CTD" id="6452"/>
<dbReference type="KEGG" id="pvt:110088730"/>
<feature type="region of interest" description="Disordered" evidence="4">
    <location>
        <begin position="433"/>
        <end position="461"/>
    </location>
</feature>
<feature type="compositionally biased region" description="Acidic residues" evidence="4">
    <location>
        <begin position="222"/>
        <end position="233"/>
    </location>
</feature>
<feature type="region of interest" description="Disordered" evidence="4">
    <location>
        <begin position="221"/>
        <end position="259"/>
    </location>
</feature>
<dbReference type="InterPro" id="IPR000980">
    <property type="entry name" value="SH2"/>
</dbReference>
<feature type="compositionally biased region" description="Pro residues" evidence="4">
    <location>
        <begin position="248"/>
        <end position="259"/>
    </location>
</feature>
<dbReference type="InterPro" id="IPR035848">
    <property type="entry name" value="SH3BP2"/>
</dbReference>
<dbReference type="SMART" id="SM00233">
    <property type="entry name" value="PH"/>
    <property type="match status" value="1"/>
</dbReference>
<dbReference type="OrthoDB" id="10254483at2759"/>
<evidence type="ECO:0000256" key="3">
    <source>
        <dbReference type="PROSITE-ProRule" id="PRU00191"/>
    </source>
</evidence>
<dbReference type="CDD" id="cd13308">
    <property type="entry name" value="PH_3BP2"/>
    <property type="match status" value="1"/>
</dbReference>
<dbReference type="InterPro" id="IPR001849">
    <property type="entry name" value="PH_domain"/>
</dbReference>
<name>A0A6J0V8G2_9SAUR</name>
<dbReference type="Pfam" id="PF00169">
    <property type="entry name" value="PH"/>
    <property type="match status" value="1"/>
</dbReference>
<evidence type="ECO:0000313" key="8">
    <source>
        <dbReference type="RefSeq" id="XP_020666879.2"/>
    </source>
</evidence>
<evidence type="ECO:0000259" key="5">
    <source>
        <dbReference type="PROSITE" id="PS50001"/>
    </source>
</evidence>
<dbReference type="Gene3D" id="2.30.29.30">
    <property type="entry name" value="Pleckstrin-homology domain (PH domain)/Phosphotyrosine-binding domain (PTB)"/>
    <property type="match status" value="1"/>
</dbReference>
<dbReference type="SUPFAM" id="SSF55550">
    <property type="entry name" value="SH2 domain"/>
    <property type="match status" value="1"/>
</dbReference>
<evidence type="ECO:0000256" key="2">
    <source>
        <dbReference type="ARBA" id="ARBA00022999"/>
    </source>
</evidence>
<dbReference type="InterPro" id="IPR035847">
    <property type="entry name" value="SH3BP2_SH2"/>
</dbReference>
<evidence type="ECO:0000313" key="7">
    <source>
        <dbReference type="Proteomes" id="UP001652642"/>
    </source>
</evidence>